<dbReference type="PANTHER" id="PTHR45725:SF1">
    <property type="entry name" value="DISHEVELLED ASSOCIATED ACTIVATOR OF MORPHOGENESIS, ISOFORM D"/>
    <property type="match status" value="1"/>
</dbReference>
<reference evidence="3 4" key="1">
    <citation type="journal article" date="2013" name="J. Biotechnol.">
        <title>Establishment and interpretation of the genome sequence of the phytopathogenic fungus Rhizoctonia solani AG1-IB isolate 7/3/14.</title>
        <authorList>
            <person name="Wibberg D.W."/>
            <person name="Jelonek L.J."/>
            <person name="Rupp O.R."/>
            <person name="Hennig M.H."/>
            <person name="Eikmeyer F.E."/>
            <person name="Goesmann A.G."/>
            <person name="Hartmann A.H."/>
            <person name="Borriss R.B."/>
            <person name="Grosch R.G."/>
            <person name="Puehler A.P."/>
            <person name="Schlueter A.S."/>
        </authorList>
    </citation>
    <scope>NUCLEOTIDE SEQUENCE [LARGE SCALE GENOMIC DNA]</scope>
    <source>
        <strain evidence="4">AG1-IB / isolate 7/3/14</strain>
    </source>
</reference>
<evidence type="ECO:0000256" key="1">
    <source>
        <dbReference type="SAM" id="MobiDB-lite"/>
    </source>
</evidence>
<dbReference type="InterPro" id="IPR051425">
    <property type="entry name" value="Formin_Homology"/>
</dbReference>
<dbReference type="PROSITE" id="PS51444">
    <property type="entry name" value="FH2"/>
    <property type="match status" value="1"/>
</dbReference>
<gene>
    <name evidence="3" type="ORF">BN14_05934</name>
</gene>
<dbReference type="SUPFAM" id="SSF101447">
    <property type="entry name" value="Formin homology 2 domain (FH2 domain)"/>
    <property type="match status" value="1"/>
</dbReference>
<dbReference type="PANTHER" id="PTHR45725">
    <property type="entry name" value="FORMIN HOMOLOGY 2 FAMILY MEMBER"/>
    <property type="match status" value="1"/>
</dbReference>
<evidence type="ECO:0000313" key="4">
    <source>
        <dbReference type="Proteomes" id="UP000012065"/>
    </source>
</evidence>
<dbReference type="Proteomes" id="UP000012065">
    <property type="component" value="Unassembled WGS sequence"/>
</dbReference>
<dbReference type="Gene3D" id="1.20.58.2220">
    <property type="entry name" value="Formin, FH2 domain"/>
    <property type="match status" value="2"/>
</dbReference>
<dbReference type="Pfam" id="PF02181">
    <property type="entry name" value="FH2"/>
    <property type="match status" value="1"/>
</dbReference>
<comment type="caution">
    <text evidence="3">The sequence shown here is derived from an EMBL/GenBank/DDBJ whole genome shotgun (WGS) entry which is preliminary data.</text>
</comment>
<proteinExistence type="predicted"/>
<organism evidence="3 4">
    <name type="scientific">Thanatephorus cucumeris (strain AG1-IB / isolate 7/3/14)</name>
    <name type="common">Lettuce bottom rot fungus</name>
    <name type="synonym">Rhizoctonia solani</name>
    <dbReference type="NCBI Taxonomy" id="1108050"/>
    <lineage>
        <taxon>Eukaryota</taxon>
        <taxon>Fungi</taxon>
        <taxon>Dikarya</taxon>
        <taxon>Basidiomycota</taxon>
        <taxon>Agaricomycotina</taxon>
        <taxon>Agaricomycetes</taxon>
        <taxon>Cantharellales</taxon>
        <taxon>Ceratobasidiaceae</taxon>
        <taxon>Rhizoctonia</taxon>
        <taxon>Rhizoctonia solani AG-1</taxon>
    </lineage>
</organism>
<dbReference type="HOGENOM" id="CLU_866488_0_0_1"/>
<dbReference type="AlphaFoldDB" id="M5BW43"/>
<feature type="domain" description="FH2" evidence="2">
    <location>
        <begin position="1"/>
        <end position="321"/>
    </location>
</feature>
<evidence type="ECO:0000313" key="3">
    <source>
        <dbReference type="EMBL" id="CCO31883.1"/>
    </source>
</evidence>
<feature type="region of interest" description="Disordered" evidence="1">
    <location>
        <begin position="244"/>
        <end position="321"/>
    </location>
</feature>
<evidence type="ECO:0000259" key="2">
    <source>
        <dbReference type="PROSITE" id="PS51444"/>
    </source>
</evidence>
<dbReference type="InterPro" id="IPR042201">
    <property type="entry name" value="FH2_Formin_sf"/>
</dbReference>
<dbReference type="EMBL" id="CAOJ01008929">
    <property type="protein sequence ID" value="CCO31883.1"/>
    <property type="molecule type" value="Genomic_DNA"/>
</dbReference>
<name>M5BW43_THACB</name>
<protein>
    <submittedName>
        <fullName evidence="3">Rhizoctonia solani AG1-IB WGS project CAOJ00000000 data, isolate 7/3/14, contig 13043</fullName>
    </submittedName>
</protein>
<accession>M5BW43</accession>
<sequence length="321" mass="35260">MLDITRANNVAIMLKTLKASPVAIREAILAVDDVRLSAEDLIMISKQLPTAEEASRIQDFGDVGKLAEADRYFSEILKIPRLQERLSCMIYRRRLELDIIEAQPDLSILHDAAIELCTSDKLLSIQTVMSGVNSIESGLKKTTSEVISCRKASNAPSDKFGSVMQPFIRSSAESVYSLKSLAESTQVKLTEMVSYFGETTEGSEPTKPEDVFEMVLAFSSSLQRAALDVNATMVRIPPPVVVSASEESTSTPKQEKHELLSPSDAAPEGSISSVHLSAGRGDLDQAIRSLRNGRRRARQDRPLSKIFLDGGSNRRSRLFES</sequence>
<dbReference type="InterPro" id="IPR015425">
    <property type="entry name" value="FH2_Formin"/>
</dbReference>